<dbReference type="SMART" id="SM00326">
    <property type="entry name" value="SH3"/>
    <property type="match status" value="1"/>
</dbReference>
<accession>A0A1Y2BZZ8</accession>
<dbReference type="Proteomes" id="UP000193642">
    <property type="component" value="Unassembled WGS sequence"/>
</dbReference>
<feature type="domain" description="SH3" evidence="3">
    <location>
        <begin position="67"/>
        <end position="130"/>
    </location>
</feature>
<evidence type="ECO:0000256" key="2">
    <source>
        <dbReference type="PROSITE-ProRule" id="PRU00192"/>
    </source>
</evidence>
<evidence type="ECO:0000259" key="3">
    <source>
        <dbReference type="PROSITE" id="PS50002"/>
    </source>
</evidence>
<sequence length="174" mass="18238">MLRQLPIAGVVAQQQQQDARRGSSLSLADAEDAVVKAGVKGNGVDGGCGTDGVAGGGREVSNKPGKSIVGTFVVMFDYEQTPGKDDELTIRVGDLVAASNVYEDGWAVGRVLRTNKTGFFPFNAVYPVFSASGTPLRNAQEVPETVCGVAVSPSPTLLFQDGVISKEDYESIVK</sequence>
<dbReference type="PROSITE" id="PS50002">
    <property type="entry name" value="SH3"/>
    <property type="match status" value="1"/>
</dbReference>
<dbReference type="Gene3D" id="2.30.30.40">
    <property type="entry name" value="SH3 Domains"/>
    <property type="match status" value="1"/>
</dbReference>
<name>A0A1Y2BZZ8_9FUNG</name>
<protein>
    <recommendedName>
        <fullName evidence="3">SH3 domain-containing protein</fullName>
    </recommendedName>
</protein>
<evidence type="ECO:0000313" key="4">
    <source>
        <dbReference type="EMBL" id="ORY40348.1"/>
    </source>
</evidence>
<dbReference type="InterPro" id="IPR001452">
    <property type="entry name" value="SH3_domain"/>
</dbReference>
<dbReference type="EMBL" id="MCGO01000035">
    <property type="protein sequence ID" value="ORY40348.1"/>
    <property type="molecule type" value="Genomic_DNA"/>
</dbReference>
<evidence type="ECO:0000256" key="1">
    <source>
        <dbReference type="ARBA" id="ARBA00022443"/>
    </source>
</evidence>
<proteinExistence type="predicted"/>
<gene>
    <name evidence="4" type="ORF">BCR33DRAFT_740223</name>
</gene>
<evidence type="ECO:0000313" key="5">
    <source>
        <dbReference type="Proteomes" id="UP000193642"/>
    </source>
</evidence>
<dbReference type="STRING" id="329046.A0A1Y2BZZ8"/>
<comment type="caution">
    <text evidence="4">The sequence shown here is derived from an EMBL/GenBank/DDBJ whole genome shotgun (WGS) entry which is preliminary data.</text>
</comment>
<dbReference type="SUPFAM" id="SSF50044">
    <property type="entry name" value="SH3-domain"/>
    <property type="match status" value="1"/>
</dbReference>
<organism evidence="4 5">
    <name type="scientific">Rhizoclosmatium globosum</name>
    <dbReference type="NCBI Taxonomy" id="329046"/>
    <lineage>
        <taxon>Eukaryota</taxon>
        <taxon>Fungi</taxon>
        <taxon>Fungi incertae sedis</taxon>
        <taxon>Chytridiomycota</taxon>
        <taxon>Chytridiomycota incertae sedis</taxon>
        <taxon>Chytridiomycetes</taxon>
        <taxon>Chytridiales</taxon>
        <taxon>Chytriomycetaceae</taxon>
        <taxon>Rhizoclosmatium</taxon>
    </lineage>
</organism>
<reference evidence="4 5" key="1">
    <citation type="submission" date="2016-07" db="EMBL/GenBank/DDBJ databases">
        <title>Pervasive Adenine N6-methylation of Active Genes in Fungi.</title>
        <authorList>
            <consortium name="DOE Joint Genome Institute"/>
            <person name="Mondo S.J."/>
            <person name="Dannebaum R.O."/>
            <person name="Kuo R.C."/>
            <person name="Labutti K."/>
            <person name="Haridas S."/>
            <person name="Kuo A."/>
            <person name="Salamov A."/>
            <person name="Ahrendt S.R."/>
            <person name="Lipzen A."/>
            <person name="Sullivan W."/>
            <person name="Andreopoulos W.B."/>
            <person name="Clum A."/>
            <person name="Lindquist E."/>
            <person name="Daum C."/>
            <person name="Ramamoorthy G.K."/>
            <person name="Gryganskyi A."/>
            <person name="Culley D."/>
            <person name="Magnuson J.K."/>
            <person name="James T.Y."/>
            <person name="O'Malley M.A."/>
            <person name="Stajich J.E."/>
            <person name="Spatafora J.W."/>
            <person name="Visel A."/>
            <person name="Grigoriev I.V."/>
        </authorList>
    </citation>
    <scope>NUCLEOTIDE SEQUENCE [LARGE SCALE GENOMIC DNA]</scope>
    <source>
        <strain evidence="4 5">JEL800</strain>
    </source>
</reference>
<dbReference type="AlphaFoldDB" id="A0A1Y2BZZ8"/>
<keyword evidence="1 2" id="KW-0728">SH3 domain</keyword>
<dbReference type="Pfam" id="PF00018">
    <property type="entry name" value="SH3_1"/>
    <property type="match status" value="1"/>
</dbReference>
<dbReference type="OrthoDB" id="5599269at2759"/>
<keyword evidence="5" id="KW-1185">Reference proteome</keyword>
<dbReference type="InterPro" id="IPR036028">
    <property type="entry name" value="SH3-like_dom_sf"/>
</dbReference>